<evidence type="ECO:0000256" key="1">
    <source>
        <dbReference type="SAM" id="MobiDB-lite"/>
    </source>
</evidence>
<dbReference type="PANTHER" id="PTHR30093:SF2">
    <property type="entry name" value="TYPE II SECRETION SYSTEM PROTEIN H"/>
    <property type="match status" value="1"/>
</dbReference>
<evidence type="ECO:0000313" key="4">
    <source>
        <dbReference type="EMBL" id="TWT74246.1"/>
    </source>
</evidence>
<keyword evidence="2" id="KW-0472">Membrane</keyword>
<dbReference type="Pfam" id="PF07596">
    <property type="entry name" value="SBP_bac_10"/>
    <property type="match status" value="1"/>
</dbReference>
<dbReference type="InterPro" id="IPR012902">
    <property type="entry name" value="N_methyl_site"/>
</dbReference>
<sequence length="417" mass="44527">MNTARHRPTAFTLVELLVVIAIIGVLVGLLLPAVQSAREAARRLSCSNQVKQLGLAIHSYHATYGQLPMHGTGPTNERSRLTSAADNNDGTGFTRLELSYLVGLLPFIEQQPLWEQISNPMVEPDGDLWPAFGPRPLVVRYPPWLTEIPTLRCPSDPGVGLPALGRTNYAACTGDSFYDAENGATVWLGPSSGGRWQYQSNGQAMRRVRCGMRGLFVPRLSTRFRDCLDGLSNTIALGEVMTGLSDSSNRTIGTSAPSKASSGKSAAQSVADNPNQCRDLGFFAPSRPNFWDLSVVTTYAPVSQRGFRWAAFHTLQSQFNTIRGPNSHICLVGSSDTYGVAPPSSRHPGGVHVLMADGAARFVTDSIDAGDPSVPCVYCDLLSGGANSPTVAGSPSPYGLWGALGTRASRDATGTNF</sequence>
<accession>A0A5C5YEQ9</accession>
<dbReference type="InterPro" id="IPR027558">
    <property type="entry name" value="Pre_pil_HX9DG_C"/>
</dbReference>
<dbReference type="OrthoDB" id="241541at2"/>
<dbReference type="NCBIfam" id="TIGR02532">
    <property type="entry name" value="IV_pilin_GFxxxE"/>
    <property type="match status" value="1"/>
</dbReference>
<reference evidence="4 5" key="1">
    <citation type="submission" date="2019-02" db="EMBL/GenBank/DDBJ databases">
        <title>Deep-cultivation of Planctomycetes and their phenomic and genomic characterization uncovers novel biology.</title>
        <authorList>
            <person name="Wiegand S."/>
            <person name="Jogler M."/>
            <person name="Boedeker C."/>
            <person name="Pinto D."/>
            <person name="Vollmers J."/>
            <person name="Rivas-Marin E."/>
            <person name="Kohn T."/>
            <person name="Peeters S.H."/>
            <person name="Heuer A."/>
            <person name="Rast P."/>
            <person name="Oberbeckmann S."/>
            <person name="Bunk B."/>
            <person name="Jeske O."/>
            <person name="Meyerdierks A."/>
            <person name="Storesund J.E."/>
            <person name="Kallscheuer N."/>
            <person name="Luecker S."/>
            <person name="Lage O.M."/>
            <person name="Pohl T."/>
            <person name="Merkel B.J."/>
            <person name="Hornburger P."/>
            <person name="Mueller R.-W."/>
            <person name="Bruemmer F."/>
            <person name="Labrenz M."/>
            <person name="Spormann A.M."/>
            <person name="Op Den Camp H."/>
            <person name="Overmann J."/>
            <person name="Amann R."/>
            <person name="Jetten M.S.M."/>
            <person name="Mascher T."/>
            <person name="Medema M.H."/>
            <person name="Devos D.P."/>
            <person name="Kaster A.-K."/>
            <person name="Ovreas L."/>
            <person name="Rohde M."/>
            <person name="Galperin M.Y."/>
            <person name="Jogler C."/>
        </authorList>
    </citation>
    <scope>NUCLEOTIDE SEQUENCE [LARGE SCALE GENOMIC DNA]</scope>
    <source>
        <strain evidence="4 5">CA85</strain>
    </source>
</reference>
<feature type="transmembrane region" description="Helical" evidence="2">
    <location>
        <begin position="12"/>
        <end position="34"/>
    </location>
</feature>
<keyword evidence="5" id="KW-1185">Reference proteome</keyword>
<dbReference type="PANTHER" id="PTHR30093">
    <property type="entry name" value="GENERAL SECRETION PATHWAY PROTEIN G"/>
    <property type="match status" value="1"/>
</dbReference>
<dbReference type="InterPro" id="IPR045584">
    <property type="entry name" value="Pilin-like"/>
</dbReference>
<dbReference type="SUPFAM" id="SSF54523">
    <property type="entry name" value="Pili subunits"/>
    <property type="match status" value="1"/>
</dbReference>
<dbReference type="Proteomes" id="UP000318053">
    <property type="component" value="Unassembled WGS sequence"/>
</dbReference>
<feature type="domain" description="DUF1559" evidence="3">
    <location>
        <begin position="35"/>
        <end position="369"/>
    </location>
</feature>
<gene>
    <name evidence="4" type="ORF">CA85_11330</name>
</gene>
<evidence type="ECO:0000256" key="2">
    <source>
        <dbReference type="SAM" id="Phobius"/>
    </source>
</evidence>
<organism evidence="4 5">
    <name type="scientific">Allorhodopirellula solitaria</name>
    <dbReference type="NCBI Taxonomy" id="2527987"/>
    <lineage>
        <taxon>Bacteria</taxon>
        <taxon>Pseudomonadati</taxon>
        <taxon>Planctomycetota</taxon>
        <taxon>Planctomycetia</taxon>
        <taxon>Pirellulales</taxon>
        <taxon>Pirellulaceae</taxon>
        <taxon>Allorhodopirellula</taxon>
    </lineage>
</organism>
<dbReference type="Gene3D" id="3.30.700.10">
    <property type="entry name" value="Glycoprotein, Type 4 Pilin"/>
    <property type="match status" value="1"/>
</dbReference>
<feature type="region of interest" description="Disordered" evidence="1">
    <location>
        <begin position="247"/>
        <end position="272"/>
    </location>
</feature>
<keyword evidence="2" id="KW-0812">Transmembrane</keyword>
<dbReference type="Pfam" id="PF07963">
    <property type="entry name" value="N_methyl"/>
    <property type="match status" value="1"/>
</dbReference>
<dbReference type="NCBIfam" id="TIGR04294">
    <property type="entry name" value="pre_pil_HX9DG"/>
    <property type="match status" value="1"/>
</dbReference>
<evidence type="ECO:0000313" key="5">
    <source>
        <dbReference type="Proteomes" id="UP000318053"/>
    </source>
</evidence>
<keyword evidence="2" id="KW-1133">Transmembrane helix</keyword>
<evidence type="ECO:0000259" key="3">
    <source>
        <dbReference type="Pfam" id="PF07596"/>
    </source>
</evidence>
<feature type="compositionally biased region" description="Low complexity" evidence="1">
    <location>
        <begin position="255"/>
        <end position="271"/>
    </location>
</feature>
<comment type="caution">
    <text evidence="4">The sequence shown here is derived from an EMBL/GenBank/DDBJ whole genome shotgun (WGS) entry which is preliminary data.</text>
</comment>
<proteinExistence type="predicted"/>
<dbReference type="AlphaFoldDB" id="A0A5C5YEQ9"/>
<dbReference type="EMBL" id="SJPK01000002">
    <property type="protein sequence ID" value="TWT74246.1"/>
    <property type="molecule type" value="Genomic_DNA"/>
</dbReference>
<protein>
    <recommendedName>
        <fullName evidence="3">DUF1559 domain-containing protein</fullName>
    </recommendedName>
</protein>
<name>A0A5C5YEQ9_9BACT</name>
<dbReference type="InterPro" id="IPR011453">
    <property type="entry name" value="DUF1559"/>
</dbReference>
<dbReference type="RefSeq" id="WP_146390254.1">
    <property type="nucleotide sequence ID" value="NZ_SJPK01000002.1"/>
</dbReference>